<keyword evidence="4" id="KW-0528">Neurotoxin</keyword>
<feature type="domain" description="SCP" evidence="9">
    <location>
        <begin position="37"/>
        <end position="178"/>
    </location>
</feature>
<evidence type="ECO:0000256" key="4">
    <source>
        <dbReference type="ARBA" id="ARBA00022699"/>
    </source>
</evidence>
<dbReference type="AlphaFoldDB" id="A0A8D2JJ13"/>
<evidence type="ECO:0000256" key="1">
    <source>
        <dbReference type="ARBA" id="ARBA00003967"/>
    </source>
</evidence>
<evidence type="ECO:0000256" key="6">
    <source>
        <dbReference type="ARBA" id="ARBA00022831"/>
    </source>
</evidence>
<dbReference type="Gene3D" id="3.40.33.10">
    <property type="entry name" value="CAP"/>
    <property type="match status" value="1"/>
</dbReference>
<proteinExistence type="inferred from homology"/>
<dbReference type="Pfam" id="PF00188">
    <property type="entry name" value="CAP"/>
    <property type="match status" value="1"/>
</dbReference>
<keyword evidence="8" id="KW-1015">Disulfide bond</keyword>
<dbReference type="GO" id="GO:0015459">
    <property type="term" value="F:potassium channel regulator activity"/>
    <property type="evidence" value="ECO:0007669"/>
    <property type="project" value="UniProtKB-KW"/>
</dbReference>
<accession>A0A8D2JJ13</accession>
<dbReference type="InterPro" id="IPR001283">
    <property type="entry name" value="CRISP-related"/>
</dbReference>
<sequence>LAIAQVWTMWLQCQLTSVPIFTIKSIPAFLLVDLSAEAQEEILEALNSIRRNVTPPASNMLKMKWSKKASENAKKWVSQCRFRNSPQEARTTNFACGESLAQIKIAMSWSKVIATWISTKTYFKYGIGPTDPKKNIYTYTQIVWYNSHMVGCALAYCPQNTFSFMYACHFCPGGNNQEKITTPYKEGPSCADCPQHCEDKLCSKLLIISNNSSGYLVLIWITHPTIAAIQN</sequence>
<dbReference type="FunFam" id="3.40.33.10:FF:000005">
    <property type="entry name" value="Cysteine-rich secretory protein 2"/>
    <property type="match status" value="1"/>
</dbReference>
<dbReference type="GO" id="GO:0090729">
    <property type="term" value="F:toxin activity"/>
    <property type="evidence" value="ECO:0007669"/>
    <property type="project" value="UniProtKB-KW"/>
</dbReference>
<keyword evidence="6" id="KW-0108">Calcium channel impairing toxin</keyword>
<dbReference type="PRINTS" id="PR00837">
    <property type="entry name" value="V5TPXLIKE"/>
</dbReference>
<evidence type="ECO:0000259" key="9">
    <source>
        <dbReference type="SMART" id="SM00198"/>
    </source>
</evidence>
<evidence type="ECO:0000313" key="11">
    <source>
        <dbReference type="Proteomes" id="UP000694545"/>
    </source>
</evidence>
<evidence type="ECO:0000256" key="7">
    <source>
        <dbReference type="ARBA" id="ARBA00022872"/>
    </source>
</evidence>
<name>A0A8D2JJ13_VARKO</name>
<dbReference type="SUPFAM" id="SSF55797">
    <property type="entry name" value="PR-1-like"/>
    <property type="match status" value="1"/>
</dbReference>
<dbReference type="Proteomes" id="UP000694545">
    <property type="component" value="Unplaced"/>
</dbReference>
<organism evidence="10 11">
    <name type="scientific">Varanus komodoensis</name>
    <name type="common">Komodo dragon</name>
    <dbReference type="NCBI Taxonomy" id="61221"/>
    <lineage>
        <taxon>Eukaryota</taxon>
        <taxon>Metazoa</taxon>
        <taxon>Chordata</taxon>
        <taxon>Craniata</taxon>
        <taxon>Vertebrata</taxon>
        <taxon>Euteleostomi</taxon>
        <taxon>Lepidosauria</taxon>
        <taxon>Squamata</taxon>
        <taxon>Bifurcata</taxon>
        <taxon>Unidentata</taxon>
        <taxon>Episquamata</taxon>
        <taxon>Toxicofera</taxon>
        <taxon>Anguimorpha</taxon>
        <taxon>Paleoanguimorpha</taxon>
        <taxon>Varanoidea</taxon>
        <taxon>Varanidae</taxon>
        <taxon>Varanus</taxon>
    </lineage>
</organism>
<dbReference type="InterPro" id="IPR014044">
    <property type="entry name" value="CAP_dom"/>
</dbReference>
<keyword evidence="5" id="KW-0632">Potassium channel impairing toxin</keyword>
<evidence type="ECO:0000313" key="10">
    <source>
        <dbReference type="Ensembl" id="ENSVKKP00000009987.1"/>
    </source>
</evidence>
<dbReference type="PANTHER" id="PTHR10334">
    <property type="entry name" value="CYSTEINE-RICH SECRETORY PROTEIN-RELATED"/>
    <property type="match status" value="1"/>
</dbReference>
<reference evidence="10" key="2">
    <citation type="submission" date="2025-09" db="UniProtKB">
        <authorList>
            <consortium name="Ensembl"/>
        </authorList>
    </citation>
    <scope>IDENTIFICATION</scope>
</reference>
<protein>
    <recommendedName>
        <fullName evidence="9">SCP domain-containing protein</fullName>
    </recommendedName>
</protein>
<comment type="function">
    <text evidence="1">Blocks ryanodine receptors, and potassium channels.</text>
</comment>
<keyword evidence="11" id="KW-1185">Reference proteome</keyword>
<dbReference type="OMA" id="HMVGCAL"/>
<keyword evidence="7" id="KW-0872">Ion channel impairing toxin</keyword>
<evidence type="ECO:0000256" key="8">
    <source>
        <dbReference type="ARBA" id="ARBA00023157"/>
    </source>
</evidence>
<dbReference type="SMART" id="SM00198">
    <property type="entry name" value="SCP"/>
    <property type="match status" value="1"/>
</dbReference>
<evidence type="ECO:0000256" key="3">
    <source>
        <dbReference type="ARBA" id="ARBA00022656"/>
    </source>
</evidence>
<dbReference type="GO" id="GO:0005246">
    <property type="term" value="F:calcium channel regulator activity"/>
    <property type="evidence" value="ECO:0007669"/>
    <property type="project" value="UniProtKB-KW"/>
</dbReference>
<reference evidence="10" key="1">
    <citation type="submission" date="2025-08" db="UniProtKB">
        <authorList>
            <consortium name="Ensembl"/>
        </authorList>
    </citation>
    <scope>IDENTIFICATION</scope>
</reference>
<evidence type="ECO:0000256" key="5">
    <source>
        <dbReference type="ARBA" id="ARBA00022773"/>
    </source>
</evidence>
<evidence type="ECO:0000256" key="2">
    <source>
        <dbReference type="ARBA" id="ARBA00009923"/>
    </source>
</evidence>
<comment type="similarity">
    <text evidence="2">Belongs to the CRISP family.</text>
</comment>
<keyword evidence="3" id="KW-0800">Toxin</keyword>
<dbReference type="InterPro" id="IPR035940">
    <property type="entry name" value="CAP_sf"/>
</dbReference>
<dbReference type="Ensembl" id="ENSVKKT00000010236.1">
    <property type="protein sequence ID" value="ENSVKKP00000009987.1"/>
    <property type="gene ID" value="ENSVKKG00000007034.1"/>
</dbReference>